<protein>
    <submittedName>
        <fullName evidence="1">Uncharacterized protein</fullName>
    </submittedName>
</protein>
<accession>A0ABR9KQZ8</accession>
<sequence>MSSWGLLRNARLAFITAPEPSPTLRSDPHPHDLAIGAGAWLLSIVLADWMRRVGHRDLRHVPCELSR</sequence>
<comment type="caution">
    <text evidence="1">The sequence shown here is derived from an EMBL/GenBank/DDBJ whole genome shotgun (WGS) entry which is preliminary data.</text>
</comment>
<dbReference type="Proteomes" id="UP000661607">
    <property type="component" value="Unassembled WGS sequence"/>
</dbReference>
<evidence type="ECO:0000313" key="2">
    <source>
        <dbReference type="Proteomes" id="UP000661607"/>
    </source>
</evidence>
<organism evidence="1 2">
    <name type="scientific">Nonomuraea africana</name>
    <dbReference type="NCBI Taxonomy" id="46171"/>
    <lineage>
        <taxon>Bacteria</taxon>
        <taxon>Bacillati</taxon>
        <taxon>Actinomycetota</taxon>
        <taxon>Actinomycetes</taxon>
        <taxon>Streptosporangiales</taxon>
        <taxon>Streptosporangiaceae</taxon>
        <taxon>Nonomuraea</taxon>
    </lineage>
</organism>
<reference evidence="1 2" key="1">
    <citation type="submission" date="2020-10" db="EMBL/GenBank/DDBJ databases">
        <title>Sequencing the genomes of 1000 actinobacteria strains.</title>
        <authorList>
            <person name="Klenk H.-P."/>
        </authorList>
    </citation>
    <scope>NUCLEOTIDE SEQUENCE [LARGE SCALE GENOMIC DNA]</scope>
    <source>
        <strain evidence="1 2">DSM 43748</strain>
    </source>
</reference>
<keyword evidence="2" id="KW-1185">Reference proteome</keyword>
<gene>
    <name evidence="1" type="ORF">H4W81_006731</name>
</gene>
<dbReference type="RefSeq" id="WP_192778424.1">
    <property type="nucleotide sequence ID" value="NZ_BAAASY010000024.1"/>
</dbReference>
<evidence type="ECO:0000313" key="1">
    <source>
        <dbReference type="EMBL" id="MBE1563952.1"/>
    </source>
</evidence>
<proteinExistence type="predicted"/>
<name>A0ABR9KQZ8_9ACTN</name>
<dbReference type="EMBL" id="JADBEF010000001">
    <property type="protein sequence ID" value="MBE1563952.1"/>
    <property type="molecule type" value="Genomic_DNA"/>
</dbReference>